<accession>A0ABQ6GZ09</accession>
<dbReference type="RefSeq" id="WP_284206516.1">
    <property type="nucleotide sequence ID" value="NZ_BSSU01000003.1"/>
</dbReference>
<dbReference type="Proteomes" id="UP001157133">
    <property type="component" value="Unassembled WGS sequence"/>
</dbReference>
<dbReference type="Pfam" id="PF12514">
    <property type="entry name" value="DUF3718"/>
    <property type="match status" value="1"/>
</dbReference>
<keyword evidence="1" id="KW-0732">Signal</keyword>
<organism evidence="2 3">
    <name type="scientific">Thalassotalea eurytherma</name>
    <dbReference type="NCBI Taxonomy" id="1144278"/>
    <lineage>
        <taxon>Bacteria</taxon>
        <taxon>Pseudomonadati</taxon>
        <taxon>Pseudomonadota</taxon>
        <taxon>Gammaproteobacteria</taxon>
        <taxon>Alteromonadales</taxon>
        <taxon>Colwelliaceae</taxon>
        <taxon>Thalassotalea</taxon>
    </lineage>
</organism>
<dbReference type="InterPro" id="IPR022193">
    <property type="entry name" value="DUF3718"/>
</dbReference>
<keyword evidence="3" id="KW-1185">Reference proteome</keyword>
<evidence type="ECO:0000256" key="1">
    <source>
        <dbReference type="SAM" id="SignalP"/>
    </source>
</evidence>
<comment type="caution">
    <text evidence="2">The sequence shown here is derived from an EMBL/GenBank/DDBJ whole genome shotgun (WGS) entry which is preliminary data.</text>
</comment>
<gene>
    <name evidence="2" type="ORF">theurythT_06400</name>
</gene>
<evidence type="ECO:0008006" key="4">
    <source>
        <dbReference type="Google" id="ProtNLM"/>
    </source>
</evidence>
<feature type="signal peptide" evidence="1">
    <location>
        <begin position="1"/>
        <end position="22"/>
    </location>
</feature>
<protein>
    <recommendedName>
        <fullName evidence="4">DUF3718 domain-containing protein</fullName>
    </recommendedName>
</protein>
<dbReference type="EMBL" id="BSSU01000003">
    <property type="protein sequence ID" value="GLX81188.1"/>
    <property type="molecule type" value="Genomic_DNA"/>
</dbReference>
<feature type="chain" id="PRO_5047091638" description="DUF3718 domain-containing protein" evidence="1">
    <location>
        <begin position="23"/>
        <end position="115"/>
    </location>
</feature>
<reference evidence="2 3" key="1">
    <citation type="submission" date="2023-03" db="EMBL/GenBank/DDBJ databases">
        <title>Draft genome sequence of Thalassotalea eurytherma JCM 18482T.</title>
        <authorList>
            <person name="Sawabe T."/>
        </authorList>
    </citation>
    <scope>NUCLEOTIDE SEQUENCE [LARGE SCALE GENOMIC DNA]</scope>
    <source>
        <strain evidence="2 3">JCM 18482</strain>
    </source>
</reference>
<sequence>MKKIVITAILASITMFSAPEVAANDISVRVCEYVQANDKKRLRKYLKDQKLKVKVIFDSVGCSGDNILVFSAKQQALEVGEYLIGKTPKKSVTANLDAITAASAHLGEAAKKRVN</sequence>
<proteinExistence type="predicted"/>
<name>A0ABQ6GZ09_9GAMM</name>
<evidence type="ECO:0000313" key="2">
    <source>
        <dbReference type="EMBL" id="GLX81188.1"/>
    </source>
</evidence>
<evidence type="ECO:0000313" key="3">
    <source>
        <dbReference type="Proteomes" id="UP001157133"/>
    </source>
</evidence>